<evidence type="ECO:0000313" key="2">
    <source>
        <dbReference type="Proteomes" id="UP000322887"/>
    </source>
</evidence>
<dbReference type="PROSITE" id="PS50818">
    <property type="entry name" value="INTEIN_C_TER"/>
    <property type="match status" value="1"/>
</dbReference>
<gene>
    <name evidence="1" type="ORF">GmarT_32270</name>
</gene>
<dbReference type="CDD" id="cd00081">
    <property type="entry name" value="Hint"/>
    <property type="match status" value="1"/>
</dbReference>
<dbReference type="Proteomes" id="UP000322887">
    <property type="component" value="Chromosome"/>
</dbReference>
<dbReference type="GeneID" id="98650555"/>
<organism evidence="1 2">
    <name type="scientific">Gimesia maris</name>
    <dbReference type="NCBI Taxonomy" id="122"/>
    <lineage>
        <taxon>Bacteria</taxon>
        <taxon>Pseudomonadati</taxon>
        <taxon>Planctomycetota</taxon>
        <taxon>Planctomycetia</taxon>
        <taxon>Planctomycetales</taxon>
        <taxon>Planctomycetaceae</taxon>
        <taxon>Gimesia</taxon>
    </lineage>
</organism>
<accession>A0ABX5YP66</accession>
<name>A0ABX5YP66_9PLAN</name>
<dbReference type="Gene3D" id="2.170.16.10">
    <property type="entry name" value="Hedgehog/Intein (Hint) domain"/>
    <property type="match status" value="1"/>
</dbReference>
<sequence>MPDISRKLAIISCLLFTGFCFWKAGTGLIGGADASMVPSAQAALSPAVTPPRVVTTPIQQMRPGMRVVGRNPIRIQTEATVDPTPKGWRLLSVRMLKEDGSYFEAELLRPLSWIRRHRAQPGAVIELSMPELHVVGPAEVLSIAACPPIDPGDGPVVLSTFRNVAKNVLNIYVEGEADPIGVTAGHPIWSEDRQAFVHSDQLQPGERLRSAVGRTVRITSIEIRAGPEPVYNLEVAGEHVYSVTNSGLLVHNVSDCDLVTKIGLPDGNYIDLNAPATIQQPLRLTHQPTTHTLSQIRNMRQPAKWQAGEQYVQELYGSAGQRHFPVTGTGGRYVDAPVDLPSGGVLAGELKTYGQWRTVSGVPQRQTVPLSDHIRQQIQKDVWLRNNVPDYDPRWMFLDSPPSQELLGFLRQNRNVSVTHQ</sequence>
<evidence type="ECO:0008006" key="3">
    <source>
        <dbReference type="Google" id="ProtNLM"/>
    </source>
</evidence>
<dbReference type="RefSeq" id="WP_002643575.1">
    <property type="nucleotide sequence ID" value="NZ_CP042910.1"/>
</dbReference>
<dbReference type="Pfam" id="PF07591">
    <property type="entry name" value="PT-HINT"/>
    <property type="match status" value="1"/>
</dbReference>
<reference evidence="1 2" key="1">
    <citation type="submission" date="2019-08" db="EMBL/GenBank/DDBJ databases">
        <title>Deep-cultivation of Planctomycetes and their phenomic and genomic characterization uncovers novel biology.</title>
        <authorList>
            <person name="Wiegand S."/>
            <person name="Jogler M."/>
            <person name="Boedeker C."/>
            <person name="Pinto D."/>
            <person name="Vollmers J."/>
            <person name="Rivas-Marin E."/>
            <person name="Kohn T."/>
            <person name="Peeters S.H."/>
            <person name="Heuer A."/>
            <person name="Rast P."/>
            <person name="Oberbeckmann S."/>
            <person name="Bunk B."/>
            <person name="Jeske O."/>
            <person name="Meyerdierks A."/>
            <person name="Storesund J.E."/>
            <person name="Kallscheuer N."/>
            <person name="Luecker S."/>
            <person name="Lage O.M."/>
            <person name="Pohl T."/>
            <person name="Merkel B.J."/>
            <person name="Hornburger P."/>
            <person name="Mueller R.-W."/>
            <person name="Bruemmer F."/>
            <person name="Labrenz M."/>
            <person name="Spormann A.M."/>
            <person name="Op den Camp H."/>
            <person name="Overmann J."/>
            <person name="Amann R."/>
            <person name="Jetten M.S.M."/>
            <person name="Mascher T."/>
            <person name="Medema M.H."/>
            <person name="Devos D.P."/>
            <person name="Kaster A.-K."/>
            <person name="Ovreas L."/>
            <person name="Rohde M."/>
            <person name="Galperin M.Y."/>
            <person name="Jogler C."/>
        </authorList>
    </citation>
    <scope>NUCLEOTIDE SEQUENCE [LARGE SCALE GENOMIC DNA]</scope>
    <source>
        <strain evidence="1 2">DSM 8797</strain>
    </source>
</reference>
<proteinExistence type="predicted"/>
<evidence type="ECO:0000313" key="1">
    <source>
        <dbReference type="EMBL" id="QEG17347.1"/>
    </source>
</evidence>
<protein>
    <recommendedName>
        <fullName evidence="3">Intein C-terminal splicing domain-containing protein</fullName>
    </recommendedName>
</protein>
<keyword evidence="2" id="KW-1185">Reference proteome</keyword>
<dbReference type="InterPro" id="IPR030934">
    <property type="entry name" value="Intein_C"/>
</dbReference>
<dbReference type="EMBL" id="CP042910">
    <property type="protein sequence ID" value="QEG17347.1"/>
    <property type="molecule type" value="Genomic_DNA"/>
</dbReference>
<dbReference type="InterPro" id="IPR036844">
    <property type="entry name" value="Hint_dom_sf"/>
</dbReference>
<dbReference type="SUPFAM" id="SSF51294">
    <property type="entry name" value="Hedgehog/intein (Hint) domain"/>
    <property type="match status" value="1"/>
</dbReference>